<dbReference type="Proteomes" id="UP000046947">
    <property type="component" value="Unassembled WGS sequence"/>
</dbReference>
<evidence type="ECO:0000313" key="12">
    <source>
        <dbReference type="EMBL" id="COX82032.1"/>
    </source>
</evidence>
<dbReference type="Proteomes" id="UP000049023">
    <property type="component" value="Unassembled WGS sequence"/>
</dbReference>
<dbReference type="EMBL" id="CSAD01000687">
    <property type="protein sequence ID" value="COW30314.1"/>
    <property type="molecule type" value="Genomic_DNA"/>
</dbReference>
<dbReference type="Proteomes" id="UP000050164">
    <property type="component" value="Unassembled WGS sequence"/>
</dbReference>
<evidence type="ECO:0000313" key="2">
    <source>
        <dbReference type="EMBL" id="CFE78751.1"/>
    </source>
</evidence>
<reference evidence="15" key="7">
    <citation type="submission" date="2018-07" db="EMBL/GenBank/DDBJ databases">
        <authorList>
            <person name="Shah S."/>
            <person name="Brown T."/>
            <person name="Auld S."/>
            <person name="Bratton K."/>
            <person name="Narechania A."/>
            <person name="Mathema B."/>
            <person name="Gandhi N."/>
        </authorList>
    </citation>
    <scope>NUCLEOTIDE SEQUENCE</scope>
    <source>
        <strain evidence="15">32301_S10</strain>
    </source>
</reference>
<dbReference type="EMBL" id="CSAE01001319">
    <property type="protein sequence ID" value="COX50572.1"/>
    <property type="molecule type" value="Genomic_DNA"/>
</dbReference>
<dbReference type="EMBL" id="CSBK01002136">
    <property type="protein sequence ID" value="COZ52628.1"/>
    <property type="molecule type" value="Genomic_DNA"/>
</dbReference>
<dbReference type="STRING" id="115862.BBG46_04065"/>
<name>A0A0E7YBA3_MYCTX</name>
<evidence type="ECO:0000313" key="19">
    <source>
        <dbReference type="Proteomes" id="UP000039217"/>
    </source>
</evidence>
<dbReference type="EMBL" id="CFOH01001095">
    <property type="protein sequence ID" value="CFE78751.1"/>
    <property type="molecule type" value="Genomic_DNA"/>
</dbReference>
<dbReference type="EMBL" id="CFOE01000611">
    <property type="protein sequence ID" value="CFE43778.1"/>
    <property type="molecule type" value="Genomic_DNA"/>
</dbReference>
<dbReference type="EMBL" id="COPH01000034">
    <property type="protein sequence ID" value="CLW89949.1"/>
    <property type="molecule type" value="Genomic_DNA"/>
</dbReference>
<evidence type="ECO:0000313" key="1">
    <source>
        <dbReference type="EMBL" id="CFE43778.1"/>
    </source>
</evidence>
<evidence type="ECO:0000313" key="22">
    <source>
        <dbReference type="Proteomes" id="UP000046680"/>
    </source>
</evidence>
<dbReference type="EMBL" id="CSAJ01001278">
    <property type="protein sequence ID" value="COX82032.1"/>
    <property type="molecule type" value="Genomic_DNA"/>
</dbReference>
<dbReference type="Proteomes" id="UP000039021">
    <property type="component" value="Unassembled WGS sequence"/>
</dbReference>
<dbReference type="Proteomes" id="UP000256381">
    <property type="component" value="Unassembled WGS sequence"/>
</dbReference>
<dbReference type="Proteomes" id="UP000039217">
    <property type="component" value="Unassembled WGS sequence"/>
</dbReference>
<evidence type="ECO:0000313" key="4">
    <source>
        <dbReference type="EMBL" id="CKS22493.1"/>
    </source>
</evidence>
<evidence type="ECO:0000313" key="29">
    <source>
        <dbReference type="Proteomes" id="UP000050164"/>
    </source>
</evidence>
<dbReference type="Proteomes" id="UP000046680">
    <property type="component" value="Unassembled WGS sequence"/>
</dbReference>
<dbReference type="Proteomes" id="UP000048600">
    <property type="component" value="Unassembled WGS sequence"/>
</dbReference>
<dbReference type="Proteomes" id="UP000044938">
    <property type="component" value="Unassembled WGS sequence"/>
</dbReference>
<evidence type="ECO:0000313" key="10">
    <source>
        <dbReference type="EMBL" id="COW30314.1"/>
    </source>
</evidence>
<dbReference type="EMBL" id="QTBD01000223">
    <property type="protein sequence ID" value="REQ48121.1"/>
    <property type="molecule type" value="Genomic_DNA"/>
</dbReference>
<evidence type="ECO:0000313" key="16">
    <source>
        <dbReference type="EMBL" id="VCU48991.1"/>
    </source>
</evidence>
<evidence type="ECO:0000313" key="11">
    <source>
        <dbReference type="EMBL" id="COX50572.1"/>
    </source>
</evidence>
<evidence type="ECO:0000313" key="3">
    <source>
        <dbReference type="EMBL" id="CFR67635.1"/>
    </source>
</evidence>
<evidence type="ECO:0000313" key="32">
    <source>
        <dbReference type="Proteomes" id="UP000300237"/>
    </source>
</evidence>
<dbReference type="EMBL" id="CGCX01000120">
    <property type="protein sequence ID" value="CFR67635.1"/>
    <property type="molecule type" value="Genomic_DNA"/>
</dbReference>
<dbReference type="GeneID" id="45424713"/>
<dbReference type="AlphaFoldDB" id="A0A0E7YBA3"/>
<evidence type="ECO:0000313" key="6">
    <source>
        <dbReference type="EMBL" id="CKS57967.1"/>
    </source>
</evidence>
<evidence type="ECO:0000313" key="24">
    <source>
        <dbReference type="Proteomes" id="UP000048289"/>
    </source>
</evidence>
<dbReference type="EMBL" id="CNFT01000930">
    <property type="protein sequence ID" value="CKS57967.1"/>
    <property type="molecule type" value="Genomic_DNA"/>
</dbReference>
<evidence type="ECO:0000313" key="18">
    <source>
        <dbReference type="Proteomes" id="UP000039021"/>
    </source>
</evidence>
<dbReference type="Proteomes" id="UP000048948">
    <property type="component" value="Unassembled WGS sequence"/>
</dbReference>
<dbReference type="EMBL" id="LR027516">
    <property type="protein sequence ID" value="VCU48991.1"/>
    <property type="molecule type" value="Genomic_DNA"/>
</dbReference>
<evidence type="ECO:0000313" key="17">
    <source>
        <dbReference type="Proteomes" id="UP000038802"/>
    </source>
</evidence>
<dbReference type="Proteomes" id="UP000300237">
    <property type="component" value="Chromosome"/>
</dbReference>
<dbReference type="Proteomes" id="UP000050139">
    <property type="component" value="Unassembled WGS sequence"/>
</dbReference>
<evidence type="ECO:0000313" key="31">
    <source>
        <dbReference type="Proteomes" id="UP000256381"/>
    </source>
</evidence>
<evidence type="ECO:0000313" key="13">
    <source>
        <dbReference type="EMBL" id="COZ52628.1"/>
    </source>
</evidence>
<reference evidence="14 30" key="4">
    <citation type="submission" date="2016-04" db="EMBL/GenBank/DDBJ databases">
        <authorList>
            <person name="Bigi M."/>
            <person name="Bigi F."/>
            <person name="Soria M.A."/>
        </authorList>
    </citation>
    <scope>NUCLEOTIDE SEQUENCE [LARGE SCALE GENOMIC DNA]</scope>
    <source>
        <strain evidence="14 30">6548</strain>
    </source>
</reference>
<evidence type="ECO:0000313" key="8">
    <source>
        <dbReference type="EMBL" id="CNU68436.1"/>
    </source>
</evidence>
<organism evidence="13 18">
    <name type="scientific">Mycobacterium tuberculosis</name>
    <dbReference type="NCBI Taxonomy" id="1773"/>
    <lineage>
        <taxon>Bacteria</taxon>
        <taxon>Bacillati</taxon>
        <taxon>Actinomycetota</taxon>
        <taxon>Actinomycetes</taxon>
        <taxon>Mycobacteriales</taxon>
        <taxon>Mycobacteriaceae</taxon>
        <taxon>Mycobacterium</taxon>
        <taxon>Mycobacterium tuberculosis complex</taxon>
    </lineage>
</organism>
<accession>A0A0E7YBA3</accession>
<evidence type="ECO:0000313" key="26">
    <source>
        <dbReference type="Proteomes" id="UP000048948"/>
    </source>
</evidence>
<dbReference type="EMBL" id="CNGE01000217">
    <property type="protein sequence ID" value="CKS22493.1"/>
    <property type="molecule type" value="Genomic_DNA"/>
</dbReference>
<sequence>MVRKHAFHWRYDSTEELELLNQLWQLVSLRLNFFTPTKKALGFRP</sequence>
<dbReference type="RefSeq" id="WP_003403839.1">
    <property type="nucleotide sequence ID" value="NZ_AP017901.1"/>
</dbReference>
<evidence type="ECO:0000313" key="27">
    <source>
        <dbReference type="Proteomes" id="UP000049023"/>
    </source>
</evidence>
<proteinExistence type="predicted"/>
<evidence type="ECO:0000313" key="5">
    <source>
        <dbReference type="EMBL" id="CKS37727.1"/>
    </source>
</evidence>
<evidence type="ECO:0000313" key="7">
    <source>
        <dbReference type="EMBL" id="CLW89949.1"/>
    </source>
</evidence>
<protein>
    <submittedName>
        <fullName evidence="13">Protein</fullName>
    </submittedName>
</protein>
<reference evidence="13 28" key="1">
    <citation type="submission" date="2015-03" db="EMBL/GenBank/DDBJ databases">
        <authorList>
            <consortium name="Pathogen Informatics"/>
            <person name="Murphy D."/>
        </authorList>
    </citation>
    <scope>NUCLEOTIDE SEQUENCE</scope>
    <source>
        <strain evidence="7 28">0268S</strain>
        <strain evidence="13">N09902308</strain>
    </source>
</reference>
<dbReference type="EMBL" id="CNFU01000712">
    <property type="protein sequence ID" value="CKS37727.1"/>
    <property type="molecule type" value="Genomic_DNA"/>
</dbReference>
<dbReference type="Proteomes" id="UP000189452">
    <property type="component" value="Chromosome"/>
</dbReference>
<evidence type="ECO:0000313" key="21">
    <source>
        <dbReference type="Proteomes" id="UP000045842"/>
    </source>
</evidence>
<dbReference type="EMBL" id="LWDQ01000001">
    <property type="protein sequence ID" value="OMH58642.1"/>
    <property type="molecule type" value="Genomic_DNA"/>
</dbReference>
<dbReference type="Proteomes" id="UP000038802">
    <property type="component" value="Unassembled WGS sequence"/>
</dbReference>
<dbReference type="Proteomes" id="UP000045842">
    <property type="component" value="Unassembled WGS sequence"/>
</dbReference>
<reference evidence="15 31" key="5">
    <citation type="journal article" date="2017" name="N. Engl. J. Med.">
        <title>Transmission of Extensively Drug-Resistant Tuberculosis in South Africa.</title>
        <authorList>
            <person name="Shah N.S."/>
            <person name="Auld S.C."/>
            <person name="Brust J.C."/>
            <person name="Mathema B."/>
            <person name="Ismail N."/>
            <person name="Moodley P."/>
            <person name="Mlisana K."/>
            <person name="Allana S."/>
            <person name="Campbell A."/>
            <person name="Mthiyane T."/>
            <person name="Morris N."/>
            <person name="Mpangase P."/>
            <person name="van der Meulen H."/>
            <person name="Omar S.V."/>
            <person name="Brown T.S."/>
            <person name="Narechania A."/>
            <person name="Shaskina E."/>
            <person name="Kapwata T."/>
            <person name="Kreiswirth B."/>
            <person name="Gandhi N.R."/>
        </authorList>
    </citation>
    <scope>NUCLEOTIDE SEQUENCE [LARGE SCALE GENOMIC DNA]</scope>
    <source>
        <strain evidence="15 31">32301_S10</strain>
    </source>
</reference>
<evidence type="ECO:0000313" key="23">
    <source>
        <dbReference type="Proteomes" id="UP000046947"/>
    </source>
</evidence>
<dbReference type="Proteomes" id="UP000048289">
    <property type="component" value="Unassembled WGS sequence"/>
</dbReference>
<evidence type="ECO:0000313" key="20">
    <source>
        <dbReference type="Proteomes" id="UP000044938"/>
    </source>
</evidence>
<reference evidence="14 30" key="6">
    <citation type="submission" date="2017-02" db="EMBL/GenBank/DDBJ databases">
        <title>Protein polymorphisms may explain contrasting epidemiological fitness of two variants of a multidrug-resistant Mycobacterium tuberculosis strain.</title>
        <authorList>
            <person name="Bigi M.M."/>
            <person name="Lopez B."/>
            <person name="Blanco F.C."/>
            <person name="Sasiain M.C."/>
            <person name="De La Barrera S."/>
            <person name="Ritacco V."/>
            <person name="Bigi F."/>
            <person name="Soria M.A."/>
        </authorList>
    </citation>
    <scope>NUCLEOTIDE SEQUENCE [LARGE SCALE GENOMIC DNA]</scope>
    <source>
        <strain evidence="14 30">6548</strain>
    </source>
</reference>
<dbReference type="EMBL" id="CQQC01000249">
    <property type="protein sequence ID" value="CNU68436.1"/>
    <property type="molecule type" value="Genomic_DNA"/>
</dbReference>
<gene>
    <name evidence="14" type="ORF">A4S10_00795</name>
    <name evidence="16" type="ORF">DKC2_0799</name>
    <name evidence="15" type="ORF">DSJ38_19905</name>
    <name evidence="3" type="ORF">ERS007657_00539</name>
    <name evidence="8" type="ORF">ERS007661_01035</name>
    <name evidence="10" type="ORF">ERS007679_03600</name>
    <name evidence="1" type="ORF">ERS007681_03483</name>
    <name evidence="2" type="ORF">ERS007688_04132</name>
    <name evidence="11" type="ORF">ERS007703_05299</name>
    <name evidence="12" type="ORF">ERS007720_04925</name>
    <name evidence="13" type="ORF">ERS007739_03856</name>
    <name evidence="9" type="ORF">ERS007741_00958</name>
    <name evidence="4" type="ORF">ERS027646_01480</name>
    <name evidence="6" type="ORF">ERS027659_03294</name>
    <name evidence="5" type="ORF">ERS027661_02996</name>
    <name evidence="7" type="ORF">ERS094118_03569</name>
</gene>
<evidence type="ECO:0000313" key="14">
    <source>
        <dbReference type="EMBL" id="OMH58642.1"/>
    </source>
</evidence>
<evidence type="ECO:0000313" key="15">
    <source>
        <dbReference type="EMBL" id="REQ48121.1"/>
    </source>
</evidence>
<reference evidence="17 18" key="2">
    <citation type="submission" date="2015-03" db="EMBL/GenBank/DDBJ databases">
        <authorList>
            <consortium name="Pathogen Informatics"/>
        </authorList>
    </citation>
    <scope>NUCLEOTIDE SEQUENCE [LARGE SCALE GENOMIC DNA]</scope>
    <source>
        <strain evidence="4 26">Bir 172</strain>
        <strain evidence="6 29">Bir 185</strain>
        <strain evidence="5 27">Bir 187</strain>
        <strain evidence="3 22">C09601061</strain>
        <strain evidence="8 19">D00501624</strain>
        <strain evidence="10 21">G09801536</strain>
        <strain evidence="1 24">G09901357</strain>
        <strain evidence="2 23">H09601792</strain>
        <strain evidence="17">K00500041</strain>
        <strain evidence="12 20">M09401471</strain>
        <strain evidence="18">N09902308</strain>
        <strain evidence="9 25">P00601463</strain>
    </source>
</reference>
<reference evidence="11" key="3">
    <citation type="submission" date="2015-03" db="EMBL/GenBank/DDBJ databases">
        <authorList>
            <person name="Murphy D."/>
        </authorList>
    </citation>
    <scope>NUCLEOTIDE SEQUENCE [LARGE SCALE GENOMIC DNA]</scope>
    <source>
        <strain evidence="11">K00500041</strain>
    </source>
</reference>
<evidence type="ECO:0000313" key="9">
    <source>
        <dbReference type="EMBL" id="COV91899.1"/>
    </source>
</evidence>
<evidence type="ECO:0000313" key="28">
    <source>
        <dbReference type="Proteomes" id="UP000050139"/>
    </source>
</evidence>
<evidence type="ECO:0000313" key="30">
    <source>
        <dbReference type="Proteomes" id="UP000189452"/>
    </source>
</evidence>
<dbReference type="EMBL" id="CHKL01000069">
    <property type="protein sequence ID" value="COV91899.1"/>
    <property type="molecule type" value="Genomic_DNA"/>
</dbReference>
<evidence type="ECO:0000313" key="25">
    <source>
        <dbReference type="Proteomes" id="UP000048600"/>
    </source>
</evidence>
<reference evidence="16 32" key="8">
    <citation type="submission" date="2018-08" db="EMBL/GenBank/DDBJ databases">
        <authorList>
            <person name="Fokvardsen B D."/>
            <person name="Norman A."/>
        </authorList>
    </citation>
    <scope>NUCLEOTIDE SEQUENCE [LARGE SCALE GENOMIC DNA]</scope>
    <source>
        <strain evidence="16 32">DKC2</strain>
    </source>
</reference>
<dbReference type="PATRIC" id="fig|1773.206.peg.2727"/>